<dbReference type="Proteomes" id="UP000814128">
    <property type="component" value="Unassembled WGS sequence"/>
</dbReference>
<feature type="non-terminal residue" evidence="1">
    <location>
        <position position="1"/>
    </location>
</feature>
<gene>
    <name evidence="1" type="ORF">K488DRAFT_75386</name>
</gene>
<evidence type="ECO:0000313" key="1">
    <source>
        <dbReference type="EMBL" id="KAI0026387.1"/>
    </source>
</evidence>
<organism evidence="1 2">
    <name type="scientific">Vararia minispora EC-137</name>
    <dbReference type="NCBI Taxonomy" id="1314806"/>
    <lineage>
        <taxon>Eukaryota</taxon>
        <taxon>Fungi</taxon>
        <taxon>Dikarya</taxon>
        <taxon>Basidiomycota</taxon>
        <taxon>Agaricomycotina</taxon>
        <taxon>Agaricomycetes</taxon>
        <taxon>Russulales</taxon>
        <taxon>Lachnocladiaceae</taxon>
        <taxon>Vararia</taxon>
    </lineage>
</organism>
<evidence type="ECO:0000313" key="2">
    <source>
        <dbReference type="Proteomes" id="UP000814128"/>
    </source>
</evidence>
<protein>
    <submittedName>
        <fullName evidence="1">Uncharacterized protein</fullName>
    </submittedName>
</protein>
<comment type="caution">
    <text evidence="1">The sequence shown here is derived from an EMBL/GenBank/DDBJ whole genome shotgun (WGS) entry which is preliminary data.</text>
</comment>
<name>A0ACB8Q442_9AGAM</name>
<reference evidence="1" key="2">
    <citation type="journal article" date="2022" name="New Phytol.">
        <title>Evolutionary transition to the ectomycorrhizal habit in the genomes of a hyperdiverse lineage of mushroom-forming fungi.</title>
        <authorList>
            <person name="Looney B."/>
            <person name="Miyauchi S."/>
            <person name="Morin E."/>
            <person name="Drula E."/>
            <person name="Courty P.E."/>
            <person name="Kohler A."/>
            <person name="Kuo A."/>
            <person name="LaButti K."/>
            <person name="Pangilinan J."/>
            <person name="Lipzen A."/>
            <person name="Riley R."/>
            <person name="Andreopoulos W."/>
            <person name="He G."/>
            <person name="Johnson J."/>
            <person name="Nolan M."/>
            <person name="Tritt A."/>
            <person name="Barry K.W."/>
            <person name="Grigoriev I.V."/>
            <person name="Nagy L.G."/>
            <person name="Hibbett D."/>
            <person name="Henrissat B."/>
            <person name="Matheny P.B."/>
            <person name="Labbe J."/>
            <person name="Martin F.M."/>
        </authorList>
    </citation>
    <scope>NUCLEOTIDE SEQUENCE</scope>
    <source>
        <strain evidence="1">EC-137</strain>
    </source>
</reference>
<accession>A0ACB8Q442</accession>
<reference evidence="1" key="1">
    <citation type="submission" date="2021-02" db="EMBL/GenBank/DDBJ databases">
        <authorList>
            <consortium name="DOE Joint Genome Institute"/>
            <person name="Ahrendt S."/>
            <person name="Looney B.P."/>
            <person name="Miyauchi S."/>
            <person name="Morin E."/>
            <person name="Drula E."/>
            <person name="Courty P.E."/>
            <person name="Chicoki N."/>
            <person name="Fauchery L."/>
            <person name="Kohler A."/>
            <person name="Kuo A."/>
            <person name="Labutti K."/>
            <person name="Pangilinan J."/>
            <person name="Lipzen A."/>
            <person name="Riley R."/>
            <person name="Andreopoulos W."/>
            <person name="He G."/>
            <person name="Johnson J."/>
            <person name="Barry K.W."/>
            <person name="Grigoriev I.V."/>
            <person name="Nagy L."/>
            <person name="Hibbett D."/>
            <person name="Henrissat B."/>
            <person name="Matheny P.B."/>
            <person name="Labbe J."/>
            <person name="Martin F."/>
        </authorList>
    </citation>
    <scope>NUCLEOTIDE SEQUENCE</scope>
    <source>
        <strain evidence="1">EC-137</strain>
    </source>
</reference>
<keyword evidence="2" id="KW-1185">Reference proteome</keyword>
<dbReference type="EMBL" id="MU274660">
    <property type="protein sequence ID" value="KAI0026387.1"/>
    <property type="molecule type" value="Genomic_DNA"/>
</dbReference>
<proteinExistence type="predicted"/>
<sequence length="302" mass="33722">EEVKRTSTKQKEKTRPVTLNRHIDDNSEGSAGSDDDTAHDSRVGARSRPKRTHNRSPDLPVSTAPKRSKRAQDVIDNFNKAPGNRKMEEFASEIWTKYRCNHPGKCPHGSTYCIDHLEAHMALRPQHIQMWATKHLAFPETVDIDHPPNDPLFDPKSQKESPLLERRKQLMKEAAGGDRSLGNFTIVNNIPALGAANQDAGLQPLPARLEPAQPMRIDPRKDEFLLPRGRKAGLPMMLHQFCFQFDLADDILTCLTQAGYRNTGSLGFVELLTLPELGPKSGHIASLYAAVDQWAVTDEADV</sequence>